<dbReference type="PANTHER" id="PTHR10192">
    <property type="entry name" value="MOLYBDOPTERIN BIOSYNTHESIS PROTEIN"/>
    <property type="match status" value="1"/>
</dbReference>
<name>A0A545TPM4_9PROT</name>
<dbReference type="Gene3D" id="3.40.980.10">
    <property type="entry name" value="MoaB/Mog-like domain"/>
    <property type="match status" value="1"/>
</dbReference>
<evidence type="ECO:0000256" key="10">
    <source>
        <dbReference type="ARBA" id="ARBA00047317"/>
    </source>
</evidence>
<dbReference type="AlphaFoldDB" id="A0A545TPM4"/>
<protein>
    <recommendedName>
        <fullName evidence="11">Molybdopterin molybdenumtransferase</fullName>
        <ecNumber evidence="11">2.10.1.1</ecNumber>
    </recommendedName>
</protein>
<dbReference type="Gene3D" id="2.40.340.10">
    <property type="entry name" value="MoeA, C-terminal, domain IV"/>
    <property type="match status" value="1"/>
</dbReference>
<dbReference type="Gene3D" id="2.170.190.11">
    <property type="entry name" value="Molybdopterin biosynthesis moea protein, domain 3"/>
    <property type="match status" value="1"/>
</dbReference>
<dbReference type="InterPro" id="IPR008284">
    <property type="entry name" value="MoCF_biosynth_CS"/>
</dbReference>
<evidence type="ECO:0000256" key="11">
    <source>
        <dbReference type="RuleBase" id="RU365090"/>
    </source>
</evidence>
<dbReference type="Proteomes" id="UP000315252">
    <property type="component" value="Unassembled WGS sequence"/>
</dbReference>
<dbReference type="SUPFAM" id="SSF63882">
    <property type="entry name" value="MoeA N-terminal region -like"/>
    <property type="match status" value="1"/>
</dbReference>
<keyword evidence="8 11" id="KW-0460">Magnesium</keyword>
<organism evidence="13 14">
    <name type="scientific">Denitrobaculum tricleocarpae</name>
    <dbReference type="NCBI Taxonomy" id="2591009"/>
    <lineage>
        <taxon>Bacteria</taxon>
        <taxon>Pseudomonadati</taxon>
        <taxon>Pseudomonadota</taxon>
        <taxon>Alphaproteobacteria</taxon>
        <taxon>Rhodospirillales</taxon>
        <taxon>Rhodospirillaceae</taxon>
        <taxon>Denitrobaculum</taxon>
    </lineage>
</organism>
<comment type="similarity">
    <text evidence="4 11">Belongs to the MoeA family.</text>
</comment>
<dbReference type="Pfam" id="PF00994">
    <property type="entry name" value="MoCF_biosynth"/>
    <property type="match status" value="1"/>
</dbReference>
<dbReference type="PROSITE" id="PS01079">
    <property type="entry name" value="MOCF_BIOSYNTHESIS_2"/>
    <property type="match status" value="1"/>
</dbReference>
<dbReference type="InterPro" id="IPR001453">
    <property type="entry name" value="MoaB/Mog_dom"/>
</dbReference>
<dbReference type="SMART" id="SM00852">
    <property type="entry name" value="MoCF_biosynth"/>
    <property type="match status" value="1"/>
</dbReference>
<dbReference type="NCBIfam" id="NF045515">
    <property type="entry name" value="Glp_gephyrin"/>
    <property type="match status" value="1"/>
</dbReference>
<evidence type="ECO:0000256" key="6">
    <source>
        <dbReference type="ARBA" id="ARBA00022679"/>
    </source>
</evidence>
<dbReference type="CDD" id="cd00887">
    <property type="entry name" value="MoeA"/>
    <property type="match status" value="1"/>
</dbReference>
<dbReference type="OrthoDB" id="9804758at2"/>
<dbReference type="Pfam" id="PF03454">
    <property type="entry name" value="MoeA_C"/>
    <property type="match status" value="1"/>
</dbReference>
<dbReference type="SUPFAM" id="SSF63867">
    <property type="entry name" value="MoeA C-terminal domain-like"/>
    <property type="match status" value="1"/>
</dbReference>
<evidence type="ECO:0000313" key="13">
    <source>
        <dbReference type="EMBL" id="TQV79138.1"/>
    </source>
</evidence>
<evidence type="ECO:0000313" key="14">
    <source>
        <dbReference type="Proteomes" id="UP000315252"/>
    </source>
</evidence>
<dbReference type="InterPro" id="IPR036135">
    <property type="entry name" value="MoeA_linker/N_sf"/>
</dbReference>
<dbReference type="GO" id="GO:0005829">
    <property type="term" value="C:cytosol"/>
    <property type="evidence" value="ECO:0007669"/>
    <property type="project" value="TreeGrafter"/>
</dbReference>
<accession>A0A545TPM4</accession>
<dbReference type="FunFam" id="3.40.980.10:FF:000004">
    <property type="entry name" value="Molybdopterin molybdenumtransferase"/>
    <property type="match status" value="1"/>
</dbReference>
<evidence type="ECO:0000256" key="9">
    <source>
        <dbReference type="ARBA" id="ARBA00023150"/>
    </source>
</evidence>
<dbReference type="InterPro" id="IPR038987">
    <property type="entry name" value="MoeA-like"/>
</dbReference>
<dbReference type="SUPFAM" id="SSF53218">
    <property type="entry name" value="Molybdenum cofactor biosynthesis proteins"/>
    <property type="match status" value="1"/>
</dbReference>
<keyword evidence="5 11" id="KW-0500">Molybdenum</keyword>
<dbReference type="GO" id="GO:0006777">
    <property type="term" value="P:Mo-molybdopterin cofactor biosynthetic process"/>
    <property type="evidence" value="ECO:0007669"/>
    <property type="project" value="UniProtKB-UniRule"/>
</dbReference>
<dbReference type="EC" id="2.10.1.1" evidence="11"/>
<dbReference type="GO" id="GO:0061599">
    <property type="term" value="F:molybdopterin molybdotransferase activity"/>
    <property type="evidence" value="ECO:0007669"/>
    <property type="project" value="UniProtKB-UniRule"/>
</dbReference>
<dbReference type="InterPro" id="IPR036688">
    <property type="entry name" value="MoeA_C_domain_IV_sf"/>
</dbReference>
<evidence type="ECO:0000256" key="8">
    <source>
        <dbReference type="ARBA" id="ARBA00022842"/>
    </source>
</evidence>
<comment type="pathway">
    <text evidence="3 11">Cofactor biosynthesis; molybdopterin biosynthesis.</text>
</comment>
<dbReference type="Pfam" id="PF03453">
    <property type="entry name" value="MoeA_N"/>
    <property type="match status" value="1"/>
</dbReference>
<evidence type="ECO:0000256" key="1">
    <source>
        <dbReference type="ARBA" id="ARBA00001946"/>
    </source>
</evidence>
<comment type="function">
    <text evidence="2 11">Catalyzes the insertion of molybdate into adenylated molybdopterin with the concomitant release of AMP.</text>
</comment>
<dbReference type="PANTHER" id="PTHR10192:SF5">
    <property type="entry name" value="GEPHYRIN"/>
    <property type="match status" value="1"/>
</dbReference>
<evidence type="ECO:0000256" key="7">
    <source>
        <dbReference type="ARBA" id="ARBA00022723"/>
    </source>
</evidence>
<dbReference type="InterPro" id="IPR005110">
    <property type="entry name" value="MoeA_linker/N"/>
</dbReference>
<dbReference type="UniPathway" id="UPA00344"/>
<feature type="domain" description="MoaB/Mog" evidence="12">
    <location>
        <begin position="175"/>
        <end position="312"/>
    </location>
</feature>
<keyword evidence="6 11" id="KW-0808">Transferase</keyword>
<dbReference type="EMBL" id="VHSH01000005">
    <property type="protein sequence ID" value="TQV79138.1"/>
    <property type="molecule type" value="Genomic_DNA"/>
</dbReference>
<reference evidence="13 14" key="1">
    <citation type="submission" date="2019-06" db="EMBL/GenBank/DDBJ databases">
        <title>Whole genome sequence for Rhodospirillaceae sp. R148.</title>
        <authorList>
            <person name="Wang G."/>
        </authorList>
    </citation>
    <scope>NUCLEOTIDE SEQUENCE [LARGE SCALE GENOMIC DNA]</scope>
    <source>
        <strain evidence="13 14">R148</strain>
    </source>
</reference>
<evidence type="ECO:0000256" key="3">
    <source>
        <dbReference type="ARBA" id="ARBA00005046"/>
    </source>
</evidence>
<keyword evidence="14" id="KW-1185">Reference proteome</keyword>
<dbReference type="GO" id="GO:0046872">
    <property type="term" value="F:metal ion binding"/>
    <property type="evidence" value="ECO:0007669"/>
    <property type="project" value="UniProtKB-UniRule"/>
</dbReference>
<keyword evidence="9 11" id="KW-0501">Molybdenum cofactor biosynthesis</keyword>
<evidence type="ECO:0000256" key="5">
    <source>
        <dbReference type="ARBA" id="ARBA00022505"/>
    </source>
</evidence>
<dbReference type="RefSeq" id="WP_142897362.1">
    <property type="nucleotide sequence ID" value="NZ_ML660056.1"/>
</dbReference>
<dbReference type="InterPro" id="IPR036425">
    <property type="entry name" value="MoaB/Mog-like_dom_sf"/>
</dbReference>
<dbReference type="Gene3D" id="3.90.105.10">
    <property type="entry name" value="Molybdopterin biosynthesis moea protein, domain 2"/>
    <property type="match status" value="1"/>
</dbReference>
<keyword evidence="7 11" id="KW-0479">Metal-binding</keyword>
<proteinExistence type="inferred from homology"/>
<evidence type="ECO:0000256" key="4">
    <source>
        <dbReference type="ARBA" id="ARBA00010763"/>
    </source>
</evidence>
<evidence type="ECO:0000256" key="2">
    <source>
        <dbReference type="ARBA" id="ARBA00002901"/>
    </source>
</evidence>
<sequence length="404" mass="42202">MLSVEEALARVRAAFAPLPAESVSVAEALGRVLAGDAVSRVTQPPHDVSAMDGYAVRAEDVTSAPVTLEIVARVPAGASYEDEVKPGQTARIFTGAPLPRGSDTIVIQEDTEADGDRVTVKSTPAKGHYVRPAGLDFRSGDVGLEAGRRLTARDIGFAASMNLPWLNVRRQPRVAILATGDEVVMPGDPKGPNQIISSNGLSLAAFVRACGGEPINLGIAPDQQDKLAAMAEGAKGADLLITSGGASVGDHDLVRTGLVDSGLEVDFWKIAMRPGKPLIFGKIAGTPMLGLPGNPVSSLVCAVLFVRTALDELLGIQEDALALESAVLGADLPPNDHRQDYLRSKLSLDDQGRRVATAFGRQDSSMLATLARADCLIVRKPNDPALTKGTAVDILPLSGKFSGV</sequence>
<gene>
    <name evidence="13" type="ORF">FKG95_15850</name>
</gene>
<comment type="caution">
    <text evidence="13">The sequence shown here is derived from an EMBL/GenBank/DDBJ whole genome shotgun (WGS) entry which is preliminary data.</text>
</comment>
<comment type="cofactor">
    <cofactor evidence="1 11">
        <name>Mg(2+)</name>
        <dbReference type="ChEBI" id="CHEBI:18420"/>
    </cofactor>
</comment>
<dbReference type="InterPro" id="IPR005111">
    <property type="entry name" value="MoeA_C_domain_IV"/>
</dbReference>
<comment type="catalytic activity">
    <reaction evidence="10">
        <text>adenylyl-molybdopterin + molybdate = Mo-molybdopterin + AMP + H(+)</text>
        <dbReference type="Rhea" id="RHEA:35047"/>
        <dbReference type="ChEBI" id="CHEBI:15378"/>
        <dbReference type="ChEBI" id="CHEBI:36264"/>
        <dbReference type="ChEBI" id="CHEBI:62727"/>
        <dbReference type="ChEBI" id="CHEBI:71302"/>
        <dbReference type="ChEBI" id="CHEBI:456215"/>
        <dbReference type="EC" id="2.10.1.1"/>
    </reaction>
</comment>
<evidence type="ECO:0000259" key="12">
    <source>
        <dbReference type="SMART" id="SM00852"/>
    </source>
</evidence>